<dbReference type="InterPro" id="IPR036271">
    <property type="entry name" value="Tet_transcr_reg_TetR-rel_C_sf"/>
</dbReference>
<dbReference type="AlphaFoldDB" id="A0A8J3LKF7"/>
<name>A0A8J3LKF7_9ACTN</name>
<dbReference type="SUPFAM" id="SSF48498">
    <property type="entry name" value="Tetracyclin repressor-like, C-terminal domain"/>
    <property type="match status" value="1"/>
</dbReference>
<dbReference type="Gene3D" id="1.10.357.10">
    <property type="entry name" value="Tetracycline Repressor, domain 2"/>
    <property type="match status" value="1"/>
</dbReference>
<dbReference type="Proteomes" id="UP000660339">
    <property type="component" value="Unassembled WGS sequence"/>
</dbReference>
<accession>A0A8J3LKF7</accession>
<sequence length="85" mass="9402">MPGTRDVDLVVEGGPRTLPERVAAAYVDRMEHGFRDDPLVAVLRSAVLIGVRFCRYVVGVGPVAQMSPQQLQEHLTRLVRSALFD</sequence>
<organism evidence="1 2">
    <name type="scientific">Catellatospora methionotrophica</name>
    <dbReference type="NCBI Taxonomy" id="121620"/>
    <lineage>
        <taxon>Bacteria</taxon>
        <taxon>Bacillati</taxon>
        <taxon>Actinomycetota</taxon>
        <taxon>Actinomycetes</taxon>
        <taxon>Micromonosporales</taxon>
        <taxon>Micromonosporaceae</taxon>
        <taxon>Catellatospora</taxon>
    </lineage>
</organism>
<comment type="caution">
    <text evidence="1">The sequence shown here is derived from an EMBL/GenBank/DDBJ whole genome shotgun (WGS) entry which is preliminary data.</text>
</comment>
<gene>
    <name evidence="1" type="ORF">Cme02nite_51530</name>
</gene>
<reference evidence="1" key="1">
    <citation type="submission" date="2021-01" db="EMBL/GenBank/DDBJ databases">
        <title>Whole genome shotgun sequence of Catellatospora methionotrophica NBRC 14553.</title>
        <authorList>
            <person name="Komaki H."/>
            <person name="Tamura T."/>
        </authorList>
    </citation>
    <scope>NUCLEOTIDE SEQUENCE</scope>
    <source>
        <strain evidence="1">NBRC 14553</strain>
    </source>
</reference>
<keyword evidence="2" id="KW-1185">Reference proteome</keyword>
<proteinExistence type="predicted"/>
<protein>
    <recommendedName>
        <fullName evidence="3">Tetracyclin repressor-like C-terminal domain-containing protein</fullName>
    </recommendedName>
</protein>
<evidence type="ECO:0008006" key="3">
    <source>
        <dbReference type="Google" id="ProtNLM"/>
    </source>
</evidence>
<evidence type="ECO:0000313" key="1">
    <source>
        <dbReference type="EMBL" id="GIG16821.1"/>
    </source>
</evidence>
<dbReference type="RefSeq" id="WP_166379250.1">
    <property type="nucleotide sequence ID" value="NZ_BAAATT010000005.1"/>
</dbReference>
<evidence type="ECO:0000313" key="2">
    <source>
        <dbReference type="Proteomes" id="UP000660339"/>
    </source>
</evidence>
<dbReference type="EMBL" id="BONJ01000028">
    <property type="protein sequence ID" value="GIG16821.1"/>
    <property type="molecule type" value="Genomic_DNA"/>
</dbReference>